<dbReference type="PANTHER" id="PTHR48042">
    <property type="entry name" value="ABC TRANSPORTER G FAMILY MEMBER 11"/>
    <property type="match status" value="1"/>
</dbReference>
<evidence type="ECO:0000256" key="2">
    <source>
        <dbReference type="ARBA" id="ARBA00022448"/>
    </source>
</evidence>
<evidence type="ECO:0000313" key="5">
    <source>
        <dbReference type="EMBL" id="KAF0703182.1"/>
    </source>
</evidence>
<dbReference type="InterPro" id="IPR043926">
    <property type="entry name" value="ABCG_dom"/>
</dbReference>
<dbReference type="AlphaFoldDB" id="A0A6A4YZE2"/>
<dbReference type="PANTHER" id="PTHR48042:SF11">
    <property type="entry name" value="ABC TRANSPORTER G FAMILY MEMBER 11"/>
    <property type="match status" value="1"/>
</dbReference>
<evidence type="ECO:0000256" key="1">
    <source>
        <dbReference type="ARBA" id="ARBA00005814"/>
    </source>
</evidence>
<organism evidence="5">
    <name type="scientific">Aphanomyces stellatus</name>
    <dbReference type="NCBI Taxonomy" id="120398"/>
    <lineage>
        <taxon>Eukaryota</taxon>
        <taxon>Sar</taxon>
        <taxon>Stramenopiles</taxon>
        <taxon>Oomycota</taxon>
        <taxon>Saprolegniomycetes</taxon>
        <taxon>Saprolegniales</taxon>
        <taxon>Verrucalvaceae</taxon>
        <taxon>Aphanomyces</taxon>
    </lineage>
</organism>
<dbReference type="EMBL" id="VJMH01004353">
    <property type="protein sequence ID" value="KAF0703182.1"/>
    <property type="molecule type" value="Genomic_DNA"/>
</dbReference>
<dbReference type="OrthoDB" id="66620at2759"/>
<keyword evidence="2" id="KW-0813">Transport</keyword>
<feature type="non-terminal residue" evidence="5">
    <location>
        <position position="1"/>
    </location>
</feature>
<sequence length="100" mass="11373">LFALFDSLYLLSNGRTVYFGKAADSVAYFSSMGFPCPNYMNPTDYFMRQIIQLDDASTSRVSRMVDVWLTMENTMPAPKRPDYATQDEVAAYTESRLGLE</sequence>
<keyword evidence="3" id="KW-0472">Membrane</keyword>
<protein>
    <recommendedName>
        <fullName evidence="4">ABC transporter family G domain-containing protein</fullName>
    </recommendedName>
</protein>
<name>A0A6A4YZE2_9STRA</name>
<evidence type="ECO:0000259" key="4">
    <source>
        <dbReference type="Pfam" id="PF19055"/>
    </source>
</evidence>
<dbReference type="InterPro" id="IPR052215">
    <property type="entry name" value="Plant_ABCG"/>
</dbReference>
<feature type="domain" description="ABC transporter family G" evidence="4">
    <location>
        <begin position="1"/>
        <end position="79"/>
    </location>
</feature>
<gene>
    <name evidence="5" type="ORF">As57867_007653</name>
</gene>
<dbReference type="GO" id="GO:0140359">
    <property type="term" value="F:ABC-type transporter activity"/>
    <property type="evidence" value="ECO:0007669"/>
    <property type="project" value="InterPro"/>
</dbReference>
<comment type="caution">
    <text evidence="5">The sequence shown here is derived from an EMBL/GenBank/DDBJ whole genome shotgun (WGS) entry which is preliminary data.</text>
</comment>
<reference evidence="5" key="1">
    <citation type="submission" date="2019-06" db="EMBL/GenBank/DDBJ databases">
        <title>Genomics analysis of Aphanomyces spp. identifies a new class of oomycete effector associated with host adaptation.</title>
        <authorList>
            <person name="Gaulin E."/>
        </authorList>
    </citation>
    <scope>NUCLEOTIDE SEQUENCE</scope>
    <source>
        <strain evidence="5">CBS 578.67</strain>
    </source>
</reference>
<accession>A0A6A4YZE2</accession>
<evidence type="ECO:0000256" key="3">
    <source>
        <dbReference type="ARBA" id="ARBA00023136"/>
    </source>
</evidence>
<comment type="similarity">
    <text evidence="1">Belongs to the ABC transporter superfamily. ABCG family. Eye pigment precursor importer (TC 3.A.1.204) subfamily.</text>
</comment>
<dbReference type="Pfam" id="PF19055">
    <property type="entry name" value="ABC2_membrane_7"/>
    <property type="match status" value="1"/>
</dbReference>
<proteinExistence type="inferred from homology"/>